<evidence type="ECO:0000313" key="1">
    <source>
        <dbReference type="EMBL" id="AOT23827.1"/>
    </source>
</evidence>
<proteinExistence type="predicted"/>
<dbReference type="Proteomes" id="UP000225924">
    <property type="component" value="Segment"/>
</dbReference>
<dbReference type="EMBL" id="KX683428">
    <property type="protein sequence ID" value="AOT23827.1"/>
    <property type="molecule type" value="Genomic_DNA"/>
</dbReference>
<gene>
    <name evidence="1" type="ORF">SEA_TBOND007_88</name>
</gene>
<organism evidence="1 2">
    <name type="scientific">Mycobacterium phage TBond007</name>
    <dbReference type="NCBI Taxonomy" id="1897424"/>
    <lineage>
        <taxon>Viruses</taxon>
        <taxon>Duplodnaviria</taxon>
        <taxon>Heunggongvirae</taxon>
        <taxon>Uroviricota</taxon>
        <taxon>Caudoviricetes</taxon>
        <taxon>Weiservirinae</taxon>
        <taxon>Keshuvirus</taxon>
        <taxon>Keshuvirus pixie</taxon>
    </lineage>
</organism>
<reference evidence="1 2" key="1">
    <citation type="submission" date="2016-08" db="EMBL/GenBank/DDBJ databases">
        <authorList>
            <person name="Ahmed F."/>
            <person name="Bandayrel A."/>
            <person name="Anderson R."/>
            <person name="Medellin R."/>
            <person name="Mendez A."/>
            <person name="Mendoza F."/>
            <person name="Morales A."/>
            <person name="Perez T."/>
            <person name="Ramos J."/>
            <person name="Vu K."/>
            <person name="Sadana R."/>
            <person name="Saha S."/>
            <person name="Ball S.L."/>
            <person name="Garlena R.A."/>
            <person name="Russell D.A."/>
            <person name="Pope W.H."/>
            <person name="Jacobs-Sera D."/>
            <person name="Hendrix R.W."/>
            <person name="Hatfull G.F."/>
        </authorList>
    </citation>
    <scope>NUCLEOTIDE SEQUENCE [LARGE SCALE GENOMIC DNA]</scope>
</reference>
<name>A0A1D8ERZ8_9CAUD</name>
<sequence>MQTTTNINEAATVDEFKAYVVETADSVHVFSDEVEARAWNRQNVGSSMWTAYGEEALRLS</sequence>
<evidence type="ECO:0000313" key="2">
    <source>
        <dbReference type="Proteomes" id="UP000225924"/>
    </source>
</evidence>
<protein>
    <submittedName>
        <fullName evidence="1">Uncharacterized protein</fullName>
    </submittedName>
</protein>
<accession>A0A1D8ERZ8</accession>